<protein>
    <submittedName>
        <fullName evidence="2">Uncharacterized protein</fullName>
    </submittedName>
</protein>
<evidence type="ECO:0000313" key="2">
    <source>
        <dbReference type="EMBL" id="AAW33663.1"/>
    </source>
</evidence>
<sequence>MSPLRFIIAFLLVVLCAFSALITAQEERVDNEPAALRARRGMYGSPYGGGMGGGGPWGGNFGKK</sequence>
<proteinExistence type="evidence at transcript level"/>
<dbReference type="AlphaFoldDB" id="Q5I5I9"/>
<accession>Q5I5I9</accession>
<reference evidence="2" key="1">
    <citation type="submission" date="2004-12" db="EMBL/GenBank/DDBJ databases">
        <title>Analysis of 768 clones in two subtraction cDNA libraries highlights several highly abundant Heterodera glycines transcripts that encode small proteins of unknown function with putative signal peptides.</title>
        <authorList>
            <person name="Tucker M.L."/>
            <person name="Xue P."/>
            <person name="Raina A."/>
            <person name="Ehrenfried M.L."/>
            <person name="Thai V.K."/>
        </authorList>
    </citation>
    <scope>NUCLEOTIDE SEQUENCE</scope>
</reference>
<feature type="signal peptide" evidence="1">
    <location>
        <begin position="1"/>
        <end position="24"/>
    </location>
</feature>
<feature type="chain" id="PRO_5004256878" evidence="1">
    <location>
        <begin position="25"/>
        <end position="64"/>
    </location>
</feature>
<name>Q5I5I9_HETGL</name>
<evidence type="ECO:0000256" key="1">
    <source>
        <dbReference type="SAM" id="SignalP"/>
    </source>
</evidence>
<organism evidence="2">
    <name type="scientific">Heterodera glycines</name>
    <name type="common">Soybean cyst nematode worm</name>
    <dbReference type="NCBI Taxonomy" id="51029"/>
    <lineage>
        <taxon>Eukaryota</taxon>
        <taxon>Metazoa</taxon>
        <taxon>Ecdysozoa</taxon>
        <taxon>Nematoda</taxon>
        <taxon>Chromadorea</taxon>
        <taxon>Rhabditida</taxon>
        <taxon>Tylenchina</taxon>
        <taxon>Tylenchomorpha</taxon>
        <taxon>Tylenchoidea</taxon>
        <taxon>Heteroderidae</taxon>
        <taxon>Heteroderinae</taxon>
        <taxon>Heterodera</taxon>
    </lineage>
</organism>
<keyword evidence="1" id="KW-0732">Signal</keyword>
<dbReference type="EMBL" id="AY853174">
    <property type="protein sequence ID" value="AAW33663.1"/>
    <property type="molecule type" value="mRNA"/>
</dbReference>